<accession>A0A4D6WMG9</accession>
<feature type="transmembrane region" description="Helical" evidence="1">
    <location>
        <begin position="223"/>
        <end position="244"/>
    </location>
</feature>
<feature type="transmembrane region" description="Helical" evidence="1">
    <location>
        <begin position="34"/>
        <end position="57"/>
    </location>
</feature>
<keyword evidence="2" id="KW-0934">Plastid</keyword>
<dbReference type="PANTHER" id="PTHR31272:SF9">
    <property type="entry name" value="BLL1027 PROTEIN"/>
    <property type="match status" value="1"/>
</dbReference>
<reference evidence="2" key="1">
    <citation type="journal article" date="2019" name="Mol. Phylogenet. Evol.">
        <title>Morphological evolution and classification of the red algal order Ceramiales inferred using plastid phylogenomics.</title>
        <authorList>
            <person name="Diaz-Tapia P."/>
            <person name="Pasella M.M."/>
            <person name="Verbruggen H."/>
            <person name="Maggs C.A."/>
        </authorList>
    </citation>
    <scope>NUCLEOTIDE SEQUENCE</scope>
    <source>
        <strain evidence="2">PD2956</strain>
    </source>
</reference>
<geneLocation type="plastid" evidence="2"/>
<proteinExistence type="predicted"/>
<evidence type="ECO:0000313" key="2">
    <source>
        <dbReference type="EMBL" id="QCI04021.1"/>
    </source>
</evidence>
<feature type="transmembrane region" description="Helical" evidence="1">
    <location>
        <begin position="155"/>
        <end position="181"/>
    </location>
</feature>
<evidence type="ECO:0000256" key="1">
    <source>
        <dbReference type="SAM" id="Phobius"/>
    </source>
</evidence>
<sequence length="249" mass="29022">MKLYQILKIYHSFQIFFYFFQQKIYLLLSLQNNYYIFFKLICIFILGILTSLTPCFLSSIPLVISYSNSINLNSINKNLIILGSFSSLIGLTCLVYLFNYKSNLVLVNIPILSSLIFIIISLNLLDIWDISRFFFFFDINTLDKVNYNSIYIQSYLLGISLGLASLSCNIAIIFTTISWLYSHMNFIQLLVFLLSYLLGCIFPFVVIFYLPFQFFKINFFIKLWNYFIPLSGAILLSCGCFSLLTQLFI</sequence>
<dbReference type="EMBL" id="MK814608">
    <property type="protein sequence ID" value="QCI04021.1"/>
    <property type="molecule type" value="Genomic_DNA"/>
</dbReference>
<gene>
    <name evidence="2" type="primary">dsbD</name>
</gene>
<feature type="transmembrane region" description="Helical" evidence="1">
    <location>
        <begin position="104"/>
        <end position="125"/>
    </location>
</feature>
<keyword evidence="1" id="KW-0812">Transmembrane</keyword>
<dbReference type="AlphaFoldDB" id="A0A4D6WMG9"/>
<keyword evidence="1" id="KW-1133">Transmembrane helix</keyword>
<feature type="transmembrane region" description="Helical" evidence="1">
    <location>
        <begin position="78"/>
        <end position="98"/>
    </location>
</feature>
<protein>
    <submittedName>
        <fullName evidence="2">Thiol:disulfide interchange protein</fullName>
    </submittedName>
</protein>
<feature type="transmembrane region" description="Helical" evidence="1">
    <location>
        <begin position="187"/>
        <end position="211"/>
    </location>
</feature>
<keyword evidence="1" id="KW-0472">Membrane</keyword>
<dbReference type="PANTHER" id="PTHR31272">
    <property type="entry name" value="CYTOCHROME C-TYPE BIOGENESIS PROTEIN HI_1454-RELATED"/>
    <property type="match status" value="1"/>
</dbReference>
<name>A0A4D6WMG9_9FLOR</name>
<reference evidence="2" key="2">
    <citation type="submission" date="2019-04" db="EMBL/GenBank/DDBJ databases">
        <authorList>
            <person name="Pasella M."/>
        </authorList>
    </citation>
    <scope>NUCLEOTIDE SEQUENCE</scope>
    <source>
        <strain evidence="2">PD2956</strain>
    </source>
</reference>
<dbReference type="InterPro" id="IPR051790">
    <property type="entry name" value="Cytochrome_c-biogenesis_DsbD"/>
</dbReference>
<organism evidence="2">
    <name type="scientific">Antithamnionella ternifolia</name>
    <dbReference type="NCBI Taxonomy" id="207919"/>
    <lineage>
        <taxon>Eukaryota</taxon>
        <taxon>Rhodophyta</taxon>
        <taxon>Florideophyceae</taxon>
        <taxon>Rhodymeniophycidae</taxon>
        <taxon>Ceramiales</taxon>
        <taxon>Ceramiaceae</taxon>
        <taxon>Antithamnionella</taxon>
    </lineage>
</organism>
<feature type="transmembrane region" description="Helical" evidence="1">
    <location>
        <begin position="9"/>
        <end position="28"/>
    </location>
</feature>